<comment type="caution">
    <text evidence="1">The sequence shown here is derived from an EMBL/GenBank/DDBJ whole genome shotgun (WGS) entry which is preliminary data.</text>
</comment>
<evidence type="ECO:0000313" key="2">
    <source>
        <dbReference type="Proteomes" id="UP000265715"/>
    </source>
</evidence>
<gene>
    <name evidence="1" type="ORF">Mterra_03207</name>
</gene>
<dbReference type="OrthoDB" id="34320at2"/>
<dbReference type="Proteomes" id="UP000265715">
    <property type="component" value="Unassembled WGS sequence"/>
</dbReference>
<evidence type="ECO:0000313" key="1">
    <source>
        <dbReference type="EMBL" id="RIH81363.1"/>
    </source>
</evidence>
<keyword evidence="2" id="KW-1185">Reference proteome</keyword>
<sequence>MSKESNSIGVFVPVEVSEEKTFWNRVGAAFVNSKGPSLLLDAVPVGGRAVVISEEIAVGEGPYRVLTPVEYGKDGEKKTRWTRVGTALGNKKGLTGLFNAHPVSGKAVVILAEEPREGGEGTDDLAL</sequence>
<protein>
    <submittedName>
        <fullName evidence="1">Uncharacterized protein</fullName>
    </submittedName>
</protein>
<dbReference type="RefSeq" id="WP_119316144.1">
    <property type="nucleotide sequence ID" value="NZ_QXDL01000180.1"/>
</dbReference>
<reference evidence="1 2" key="1">
    <citation type="submission" date="2018-08" db="EMBL/GenBank/DDBJ databases">
        <title>Meiothermus terrae DSM 26712 genome sequencing project.</title>
        <authorList>
            <person name="Da Costa M.S."/>
            <person name="Albuquerque L."/>
            <person name="Raposo P."/>
            <person name="Froufe H.J.C."/>
            <person name="Barroso C.S."/>
            <person name="Egas C."/>
        </authorList>
    </citation>
    <scope>NUCLEOTIDE SEQUENCE [LARGE SCALE GENOMIC DNA]</scope>
    <source>
        <strain evidence="1 2">DSM 26712</strain>
    </source>
</reference>
<organism evidence="1 2">
    <name type="scientific">Calidithermus terrae</name>
    <dbReference type="NCBI Taxonomy" id="1408545"/>
    <lineage>
        <taxon>Bacteria</taxon>
        <taxon>Thermotogati</taxon>
        <taxon>Deinococcota</taxon>
        <taxon>Deinococci</taxon>
        <taxon>Thermales</taxon>
        <taxon>Thermaceae</taxon>
        <taxon>Calidithermus</taxon>
    </lineage>
</organism>
<proteinExistence type="predicted"/>
<dbReference type="EMBL" id="QXDL01000180">
    <property type="protein sequence ID" value="RIH81363.1"/>
    <property type="molecule type" value="Genomic_DNA"/>
</dbReference>
<accession>A0A399ECW3</accession>
<dbReference type="AlphaFoldDB" id="A0A399ECW3"/>
<name>A0A399ECW3_9DEIN</name>